<dbReference type="PANTHER" id="PTHR21581:SF6">
    <property type="entry name" value="TRAFFICKING PROTEIN PARTICLE COMPLEX SUBUNIT 12"/>
    <property type="match status" value="1"/>
</dbReference>
<dbReference type="OrthoDB" id="9791132at2"/>
<sequence>MHRWQRKMVSAILTALLLLLTCLAPVFAANTKEKSTQLTTTAESAVLMDANGTVLFEKDSHKRLPPASVTKIMTLLLAVEAVEQGKASLTDEVSISENAYKQGGSQIWLEPGEKMNLRELLIAIAVVSANDAAMAVMEHIYGSEQAGVEAMNRRAAELGLADTHFNSVNGLPAPEHYMSAYDTAIIAKEAVTHPLYLEFCGIKEYWLRGGKNWLVNTNKLLWWYKGADGLKTGWTEEAKYCFAGTAKRDGLRLISVVFATPEPRSHLRESMKLLDWGFANFSAAPIVTQGTVVEQAKVMKGVTKEVPLVAAKDLTLLMAKNKKNNIEKKVNIESDIMAPVKEGEKYGELIVTQDGQEIGKVDLVAEQAVEKAGFIRILQDMLTGLFTLG</sequence>
<dbReference type="AlphaFoldDB" id="A0A1H8P3C3"/>
<keyword evidence="8" id="KW-0378">Hydrolase</keyword>
<dbReference type="InterPro" id="IPR012907">
    <property type="entry name" value="Peptidase_S11_C"/>
</dbReference>
<evidence type="ECO:0000256" key="1">
    <source>
        <dbReference type="ARBA" id="ARBA00003217"/>
    </source>
</evidence>
<feature type="active site" description="Acyl-ester intermediate" evidence="13">
    <location>
        <position position="68"/>
    </location>
</feature>
<evidence type="ECO:0000256" key="10">
    <source>
        <dbReference type="ARBA" id="ARBA00022984"/>
    </source>
</evidence>
<evidence type="ECO:0000256" key="13">
    <source>
        <dbReference type="PIRSR" id="PIRSR618044-1"/>
    </source>
</evidence>
<dbReference type="Gene3D" id="3.40.710.10">
    <property type="entry name" value="DD-peptidase/beta-lactamase superfamily"/>
    <property type="match status" value="1"/>
</dbReference>
<feature type="chain" id="PRO_5011640151" description="serine-type D-Ala-D-Ala carboxypeptidase" evidence="16">
    <location>
        <begin position="29"/>
        <end position="389"/>
    </location>
</feature>
<keyword evidence="5 18" id="KW-0121">Carboxypeptidase</keyword>
<dbReference type="GO" id="GO:0009252">
    <property type="term" value="P:peptidoglycan biosynthetic process"/>
    <property type="evidence" value="ECO:0007669"/>
    <property type="project" value="UniProtKB-UniPathway"/>
</dbReference>
<organism evidence="18 19">
    <name type="scientific">Propionispora vibrioides</name>
    <dbReference type="NCBI Taxonomy" id="112903"/>
    <lineage>
        <taxon>Bacteria</taxon>
        <taxon>Bacillati</taxon>
        <taxon>Bacillota</taxon>
        <taxon>Negativicutes</taxon>
        <taxon>Selenomonadales</taxon>
        <taxon>Sporomusaceae</taxon>
        <taxon>Propionispora</taxon>
    </lineage>
</organism>
<protein>
    <recommendedName>
        <fullName evidence="4">serine-type D-Ala-D-Ala carboxypeptidase</fullName>
        <ecNumber evidence="4">3.4.16.4</ecNumber>
    </recommendedName>
</protein>
<evidence type="ECO:0000256" key="9">
    <source>
        <dbReference type="ARBA" id="ARBA00022960"/>
    </source>
</evidence>
<dbReference type="UniPathway" id="UPA00219"/>
<evidence type="ECO:0000259" key="17">
    <source>
        <dbReference type="SMART" id="SM00936"/>
    </source>
</evidence>
<dbReference type="PRINTS" id="PR00725">
    <property type="entry name" value="DADACBPTASE1"/>
</dbReference>
<dbReference type="Gene3D" id="2.60.410.10">
    <property type="entry name" value="D-Ala-D-Ala carboxypeptidase, C-terminal domain"/>
    <property type="match status" value="1"/>
</dbReference>
<evidence type="ECO:0000256" key="5">
    <source>
        <dbReference type="ARBA" id="ARBA00022645"/>
    </source>
</evidence>
<evidence type="ECO:0000256" key="4">
    <source>
        <dbReference type="ARBA" id="ARBA00012448"/>
    </source>
</evidence>
<dbReference type="GO" id="GO:0006508">
    <property type="term" value="P:proteolysis"/>
    <property type="evidence" value="ECO:0007669"/>
    <property type="project" value="UniProtKB-KW"/>
</dbReference>
<reference evidence="18 19" key="1">
    <citation type="submission" date="2016-10" db="EMBL/GenBank/DDBJ databases">
        <authorList>
            <person name="de Groot N.N."/>
        </authorList>
    </citation>
    <scope>NUCLEOTIDE SEQUENCE [LARGE SCALE GENOMIC DNA]</scope>
    <source>
        <strain evidence="18 19">DSM 13305</strain>
    </source>
</reference>
<gene>
    <name evidence="18" type="ORF">SAMN04490178_101323</name>
</gene>
<dbReference type="GO" id="GO:0008360">
    <property type="term" value="P:regulation of cell shape"/>
    <property type="evidence" value="ECO:0007669"/>
    <property type="project" value="UniProtKB-KW"/>
</dbReference>
<evidence type="ECO:0000313" key="19">
    <source>
        <dbReference type="Proteomes" id="UP000198847"/>
    </source>
</evidence>
<evidence type="ECO:0000256" key="16">
    <source>
        <dbReference type="SAM" id="SignalP"/>
    </source>
</evidence>
<feature type="active site" description="Proton acceptor" evidence="13">
    <location>
        <position position="71"/>
    </location>
</feature>
<dbReference type="EMBL" id="FODY01000001">
    <property type="protein sequence ID" value="SEO36429.1"/>
    <property type="molecule type" value="Genomic_DNA"/>
</dbReference>
<dbReference type="Pfam" id="PF00768">
    <property type="entry name" value="Peptidase_S11"/>
    <property type="match status" value="1"/>
</dbReference>
<comment type="catalytic activity">
    <reaction evidence="12">
        <text>Preferential cleavage: (Ac)2-L-Lys-D-Ala-|-D-Ala. Also transpeptidation of peptidyl-alanyl moieties that are N-acyl substituents of D-alanine.</text>
        <dbReference type="EC" id="3.4.16.4"/>
    </reaction>
</comment>
<keyword evidence="10" id="KW-0573">Peptidoglycan synthesis</keyword>
<keyword evidence="7 16" id="KW-0732">Signal</keyword>
<evidence type="ECO:0000256" key="14">
    <source>
        <dbReference type="PIRSR" id="PIRSR618044-2"/>
    </source>
</evidence>
<keyword evidence="11" id="KW-0961">Cell wall biogenesis/degradation</keyword>
<comment type="pathway">
    <text evidence="2">Cell wall biogenesis; peptidoglycan biosynthesis.</text>
</comment>
<dbReference type="SUPFAM" id="SSF56601">
    <property type="entry name" value="beta-lactamase/transpeptidase-like"/>
    <property type="match status" value="1"/>
</dbReference>
<dbReference type="InterPro" id="IPR015956">
    <property type="entry name" value="Peniciliin-bd_prot_C_sf"/>
</dbReference>
<proteinExistence type="inferred from homology"/>
<keyword evidence="6" id="KW-0645">Protease</keyword>
<comment type="function">
    <text evidence="1">Removes C-terminal D-alanyl residues from sugar-peptide cell wall precursors.</text>
</comment>
<dbReference type="STRING" id="112903.SAMN04490178_101323"/>
<dbReference type="Proteomes" id="UP000198847">
    <property type="component" value="Unassembled WGS sequence"/>
</dbReference>
<dbReference type="EC" id="3.4.16.4" evidence="4"/>
<evidence type="ECO:0000256" key="12">
    <source>
        <dbReference type="ARBA" id="ARBA00034000"/>
    </source>
</evidence>
<dbReference type="InterPro" id="IPR037167">
    <property type="entry name" value="Peptidase_S11_C_sf"/>
</dbReference>
<evidence type="ECO:0000256" key="2">
    <source>
        <dbReference type="ARBA" id="ARBA00004752"/>
    </source>
</evidence>
<evidence type="ECO:0000313" key="18">
    <source>
        <dbReference type="EMBL" id="SEO36429.1"/>
    </source>
</evidence>
<feature type="domain" description="Peptidase S11 D-Ala-D-Ala carboxypeptidase A C-terminal" evidence="17">
    <location>
        <begin position="281"/>
        <end position="371"/>
    </location>
</feature>
<dbReference type="Pfam" id="PF07943">
    <property type="entry name" value="PBP5_C"/>
    <property type="match status" value="1"/>
</dbReference>
<dbReference type="GO" id="GO:0071555">
    <property type="term" value="P:cell wall organization"/>
    <property type="evidence" value="ECO:0007669"/>
    <property type="project" value="UniProtKB-KW"/>
</dbReference>
<dbReference type="PANTHER" id="PTHR21581">
    <property type="entry name" value="D-ALANYL-D-ALANINE CARBOXYPEPTIDASE"/>
    <property type="match status" value="1"/>
</dbReference>
<dbReference type="GO" id="GO:0009002">
    <property type="term" value="F:serine-type D-Ala-D-Ala carboxypeptidase activity"/>
    <property type="evidence" value="ECO:0007669"/>
    <property type="project" value="UniProtKB-EC"/>
</dbReference>
<dbReference type="InterPro" id="IPR012338">
    <property type="entry name" value="Beta-lactam/transpept-like"/>
</dbReference>
<name>A0A1H8P3C3_9FIRM</name>
<keyword evidence="19" id="KW-1185">Reference proteome</keyword>
<dbReference type="InterPro" id="IPR018044">
    <property type="entry name" value="Peptidase_S11"/>
</dbReference>
<evidence type="ECO:0000256" key="7">
    <source>
        <dbReference type="ARBA" id="ARBA00022729"/>
    </source>
</evidence>
<dbReference type="SUPFAM" id="SSF69189">
    <property type="entry name" value="Penicillin-binding protein associated domain"/>
    <property type="match status" value="1"/>
</dbReference>
<evidence type="ECO:0000256" key="8">
    <source>
        <dbReference type="ARBA" id="ARBA00022801"/>
    </source>
</evidence>
<evidence type="ECO:0000256" key="11">
    <source>
        <dbReference type="ARBA" id="ARBA00023316"/>
    </source>
</evidence>
<evidence type="ECO:0000256" key="6">
    <source>
        <dbReference type="ARBA" id="ARBA00022670"/>
    </source>
</evidence>
<dbReference type="InterPro" id="IPR001967">
    <property type="entry name" value="Peptidase_S11_N"/>
</dbReference>
<feature type="active site" evidence="13">
    <location>
        <position position="128"/>
    </location>
</feature>
<dbReference type="SMART" id="SM00936">
    <property type="entry name" value="PBP5_C"/>
    <property type="match status" value="1"/>
</dbReference>
<evidence type="ECO:0000256" key="3">
    <source>
        <dbReference type="ARBA" id="ARBA00007164"/>
    </source>
</evidence>
<comment type="similarity">
    <text evidence="3 15">Belongs to the peptidase S11 family.</text>
</comment>
<evidence type="ECO:0000256" key="15">
    <source>
        <dbReference type="RuleBase" id="RU004016"/>
    </source>
</evidence>
<accession>A0A1H8P3C3</accession>
<keyword evidence="9" id="KW-0133">Cell shape</keyword>
<feature type="signal peptide" evidence="16">
    <location>
        <begin position="1"/>
        <end position="28"/>
    </location>
</feature>
<dbReference type="RefSeq" id="WP_091743635.1">
    <property type="nucleotide sequence ID" value="NZ_FODY01000001.1"/>
</dbReference>
<feature type="binding site" evidence="14">
    <location>
        <position position="231"/>
    </location>
    <ligand>
        <name>substrate</name>
    </ligand>
</feature>